<dbReference type="GO" id="GO:0005615">
    <property type="term" value="C:extracellular space"/>
    <property type="evidence" value="ECO:0007669"/>
    <property type="project" value="TreeGrafter"/>
</dbReference>
<dbReference type="SMART" id="SM00328">
    <property type="entry name" value="BPI1"/>
    <property type="match status" value="1"/>
</dbReference>
<dbReference type="AlphaFoldDB" id="A0A7M5TRK3"/>
<reference evidence="5" key="1">
    <citation type="submission" date="2021-01" db="UniProtKB">
        <authorList>
            <consortium name="EnsemblMetazoa"/>
        </authorList>
    </citation>
    <scope>IDENTIFICATION</scope>
</reference>
<dbReference type="PANTHER" id="PTHR10504:SF131">
    <property type="entry name" value="BPI2 DOMAIN-CONTAINING PROTEIN"/>
    <property type="match status" value="1"/>
</dbReference>
<dbReference type="SUPFAM" id="SSF55394">
    <property type="entry name" value="Bactericidal permeability-increasing protein, BPI"/>
    <property type="match status" value="2"/>
</dbReference>
<dbReference type="InterPro" id="IPR001124">
    <property type="entry name" value="Lipid-bd_serum_glycop_C"/>
</dbReference>
<dbReference type="EnsemblMetazoa" id="CLYHEMT000792.1">
    <property type="protein sequence ID" value="CLYHEMP000792.1"/>
    <property type="gene ID" value="CLYHEMG000792"/>
</dbReference>
<dbReference type="SMART" id="SM00329">
    <property type="entry name" value="BPI2"/>
    <property type="match status" value="1"/>
</dbReference>
<sequence length="413" mass="47419">FFFILSSTRIQQLNFPYKDLQPIGGRGIRASVSNAYIQISGRAHYRYKRGWFKISDSIDLTVKASRLRFSLDILIGRDGNGVPNIRTTGCSSDLSVDVDFHGGKAWIYNAFAGVFEGKLRDVLRQALCESARRGIDRNARDELRTFKVERDIDPVAKLDYRLTANPTYTSQYVDFYLKGEFTSRYNPQPNGIAFTSFATNSDSTKMLYAWISEYTANTAAKVYHDAGRLDTSLNAWDPKDPEKPREKLNTKFLKYYAPEIYKKYPDMPIGIRFTSYRQPFVKISPQGILCHIFMRAMFKVRDEKTQKLTDVLGINFNINASVSITVNNEKIIPKIEPRMKYHAVVDKPFRNLLQIDLNSNFVYGMLYYVISSKLNPKLERGLDIPKMDNIELRNADIQLIQGAVRIGLDIKKK</sequence>
<organism evidence="5 6">
    <name type="scientific">Clytia hemisphaerica</name>
    <dbReference type="NCBI Taxonomy" id="252671"/>
    <lineage>
        <taxon>Eukaryota</taxon>
        <taxon>Metazoa</taxon>
        <taxon>Cnidaria</taxon>
        <taxon>Hydrozoa</taxon>
        <taxon>Hydroidolina</taxon>
        <taxon>Leptothecata</taxon>
        <taxon>Obeliida</taxon>
        <taxon>Clytiidae</taxon>
        <taxon>Clytia</taxon>
    </lineage>
</organism>
<keyword evidence="6" id="KW-1185">Reference proteome</keyword>
<dbReference type="OrthoDB" id="10255543at2759"/>
<evidence type="ECO:0000313" key="5">
    <source>
        <dbReference type="EnsemblMetazoa" id="CLYHEMP000792.1"/>
    </source>
</evidence>
<accession>A0A7M5TRK3</accession>
<dbReference type="Proteomes" id="UP000594262">
    <property type="component" value="Unplaced"/>
</dbReference>
<evidence type="ECO:0000259" key="3">
    <source>
        <dbReference type="SMART" id="SM00328"/>
    </source>
</evidence>
<dbReference type="Pfam" id="PF02886">
    <property type="entry name" value="LBP_BPI_CETP_C"/>
    <property type="match status" value="1"/>
</dbReference>
<evidence type="ECO:0000313" key="6">
    <source>
        <dbReference type="Proteomes" id="UP000594262"/>
    </source>
</evidence>
<feature type="domain" description="Lipid-binding serum glycoprotein C-terminal" evidence="4">
    <location>
        <begin position="201"/>
        <end position="408"/>
    </location>
</feature>
<feature type="domain" description="Lipid-binding serum glycoprotein N-terminal" evidence="3">
    <location>
        <begin position="1"/>
        <end position="186"/>
    </location>
</feature>
<evidence type="ECO:0000256" key="1">
    <source>
        <dbReference type="ARBA" id="ARBA00007292"/>
    </source>
</evidence>
<dbReference type="InterPro" id="IPR032942">
    <property type="entry name" value="BPI/LBP/Plunc"/>
</dbReference>
<dbReference type="InterPro" id="IPR017942">
    <property type="entry name" value="Lipid-bd_serum_glycop_N"/>
</dbReference>
<evidence type="ECO:0000259" key="4">
    <source>
        <dbReference type="SMART" id="SM00329"/>
    </source>
</evidence>
<comment type="similarity">
    <text evidence="1">Belongs to the BPI/LBP/Plunc superfamily. BPI/LBP family.</text>
</comment>
<dbReference type="GO" id="GO:0008289">
    <property type="term" value="F:lipid binding"/>
    <property type="evidence" value="ECO:0007669"/>
    <property type="project" value="InterPro"/>
</dbReference>
<dbReference type="Gene3D" id="3.15.10.10">
    <property type="entry name" value="Bactericidal permeability-increasing protein, domain 1"/>
    <property type="match status" value="1"/>
</dbReference>
<dbReference type="Gene3D" id="3.15.20.10">
    <property type="entry name" value="Bactericidal permeability-increasing protein, domain 2"/>
    <property type="match status" value="1"/>
</dbReference>
<keyword evidence="2" id="KW-1015">Disulfide bond</keyword>
<protein>
    <submittedName>
        <fullName evidence="5">Uncharacterized protein</fullName>
    </submittedName>
</protein>
<dbReference type="PANTHER" id="PTHR10504">
    <property type="entry name" value="BACTERICIDAL PERMEABILITY-INCREASING BPI PROTEIN-RELATED"/>
    <property type="match status" value="1"/>
</dbReference>
<proteinExistence type="inferred from homology"/>
<name>A0A7M5TRK3_9CNID</name>
<dbReference type="Pfam" id="PF01273">
    <property type="entry name" value="LBP_BPI_CETP"/>
    <property type="match status" value="1"/>
</dbReference>
<evidence type="ECO:0000256" key="2">
    <source>
        <dbReference type="ARBA" id="ARBA00023157"/>
    </source>
</evidence>
<dbReference type="InterPro" id="IPR017943">
    <property type="entry name" value="Bactericidal_perm-incr_a/b_dom"/>
</dbReference>